<sequence>MFALFSRRRGWRTISLLSTICVFVVVAAYKLILVPAVEEELQPVVVYSENLPTPLVPVWEKPGSHHVYLANGCFLFITRTMSLTKVRRTMFDIQKRFNDRYGYPYVFLSEQPLSELFQESARYMAGPNVSVEFGLIQEEDWGYPEWIVPERAEQAAMDWAEANDMAADRAGYRHMLRYWAGPFASHPLMQKYRFMWRLEPGSHYTCDFEYDPFLYLESRRLSYGFSISFTEMPDAVPSLASAAREFVSENAEIFEETASSSNSLGWLFDMEYNRCQFLTNSEIVDLDFIRSKKYLRLFGHLDRKGGMYYERWSDATVRSLAVAMFLNSTQVAWLDDIGYKHDLLNNCPTSVERQMRCACDPAKSSHRLPMSCSARWSTSARSINPNDI</sequence>
<comment type="similarity">
    <text evidence="1">Belongs to the glycosyltransferase 15 family.</text>
</comment>
<keyword evidence="2" id="KW-0808">Transferase</keyword>
<organism evidence="4 5">
    <name type="scientific">Coemansia asiatica</name>
    <dbReference type="NCBI Taxonomy" id="1052880"/>
    <lineage>
        <taxon>Eukaryota</taxon>
        <taxon>Fungi</taxon>
        <taxon>Fungi incertae sedis</taxon>
        <taxon>Zoopagomycota</taxon>
        <taxon>Kickxellomycotina</taxon>
        <taxon>Kickxellomycetes</taxon>
        <taxon>Kickxellales</taxon>
        <taxon>Kickxellaceae</taxon>
        <taxon>Coemansia</taxon>
    </lineage>
</organism>
<dbReference type="Proteomes" id="UP001145021">
    <property type="component" value="Unassembled WGS sequence"/>
</dbReference>
<gene>
    <name evidence="4" type="ORF">LPJ64_000644</name>
</gene>
<evidence type="ECO:0000256" key="1">
    <source>
        <dbReference type="ARBA" id="ARBA00007677"/>
    </source>
</evidence>
<dbReference type="Pfam" id="PF01793">
    <property type="entry name" value="Glyco_transf_15"/>
    <property type="match status" value="1"/>
</dbReference>
<dbReference type="EMBL" id="JANBOH010000013">
    <property type="protein sequence ID" value="KAJ1648027.1"/>
    <property type="molecule type" value="Genomic_DNA"/>
</dbReference>
<dbReference type="SUPFAM" id="SSF53448">
    <property type="entry name" value="Nucleotide-diphospho-sugar transferases"/>
    <property type="match status" value="1"/>
</dbReference>
<protein>
    <submittedName>
        <fullName evidence="4">Uncharacterized protein</fullName>
    </submittedName>
</protein>
<keyword evidence="5" id="KW-1185">Reference proteome</keyword>
<dbReference type="GO" id="GO:0005794">
    <property type="term" value="C:Golgi apparatus"/>
    <property type="evidence" value="ECO:0007669"/>
    <property type="project" value="TreeGrafter"/>
</dbReference>
<dbReference type="AlphaFoldDB" id="A0A9W7XQ04"/>
<dbReference type="GO" id="GO:0000026">
    <property type="term" value="F:alpha-1,2-mannosyltransferase activity"/>
    <property type="evidence" value="ECO:0007669"/>
    <property type="project" value="TreeGrafter"/>
</dbReference>
<dbReference type="PIRSF" id="PIRSF018153">
    <property type="entry name" value="Glyco_trans_15"/>
    <property type="match status" value="1"/>
</dbReference>
<feature type="active site" description="Nucleophile" evidence="3">
    <location>
        <position position="282"/>
    </location>
</feature>
<accession>A0A9W7XQ04</accession>
<dbReference type="Gene3D" id="3.90.550.10">
    <property type="entry name" value="Spore Coat Polysaccharide Biosynthesis Protein SpsA, Chain A"/>
    <property type="match status" value="1"/>
</dbReference>
<proteinExistence type="inferred from homology"/>
<evidence type="ECO:0000256" key="2">
    <source>
        <dbReference type="ARBA" id="ARBA00022679"/>
    </source>
</evidence>
<dbReference type="GO" id="GO:0016020">
    <property type="term" value="C:membrane"/>
    <property type="evidence" value="ECO:0007669"/>
    <property type="project" value="InterPro"/>
</dbReference>
<dbReference type="GO" id="GO:0000032">
    <property type="term" value="P:cell wall mannoprotein biosynthetic process"/>
    <property type="evidence" value="ECO:0007669"/>
    <property type="project" value="TreeGrafter"/>
</dbReference>
<comment type="caution">
    <text evidence="4">The sequence shown here is derived from an EMBL/GenBank/DDBJ whole genome shotgun (WGS) entry which is preliminary data.</text>
</comment>
<name>A0A9W7XQ04_9FUNG</name>
<dbReference type="GO" id="GO:0006487">
    <property type="term" value="P:protein N-linked glycosylation"/>
    <property type="evidence" value="ECO:0007669"/>
    <property type="project" value="TreeGrafter"/>
</dbReference>
<evidence type="ECO:0000313" key="4">
    <source>
        <dbReference type="EMBL" id="KAJ1648027.1"/>
    </source>
</evidence>
<evidence type="ECO:0000256" key="3">
    <source>
        <dbReference type="PIRSR" id="PIRSR018153-1"/>
    </source>
</evidence>
<dbReference type="PANTHER" id="PTHR31121:SF6">
    <property type="entry name" value="ALPHA-1,2 MANNOSYLTRANSFERASE KTR1"/>
    <property type="match status" value="1"/>
</dbReference>
<reference evidence="4" key="1">
    <citation type="submission" date="2022-07" db="EMBL/GenBank/DDBJ databases">
        <title>Phylogenomic reconstructions and comparative analyses of Kickxellomycotina fungi.</title>
        <authorList>
            <person name="Reynolds N.K."/>
            <person name="Stajich J.E."/>
            <person name="Barry K."/>
            <person name="Grigoriev I.V."/>
            <person name="Crous P."/>
            <person name="Smith M.E."/>
        </authorList>
    </citation>
    <scope>NUCLEOTIDE SEQUENCE</scope>
    <source>
        <strain evidence="4">NBRC 105413</strain>
    </source>
</reference>
<dbReference type="InterPro" id="IPR029044">
    <property type="entry name" value="Nucleotide-diphossugar_trans"/>
</dbReference>
<evidence type="ECO:0000313" key="5">
    <source>
        <dbReference type="Proteomes" id="UP001145021"/>
    </source>
</evidence>
<dbReference type="PANTHER" id="PTHR31121">
    <property type="entry name" value="ALPHA-1,2 MANNOSYLTRANSFERASE KTR1"/>
    <property type="match status" value="1"/>
</dbReference>
<dbReference type="InterPro" id="IPR002685">
    <property type="entry name" value="Glyco_trans_15"/>
</dbReference>